<dbReference type="InterPro" id="IPR021994">
    <property type="entry name" value="DUF3592"/>
</dbReference>
<feature type="transmembrane region" description="Helical" evidence="1">
    <location>
        <begin position="12"/>
        <end position="31"/>
    </location>
</feature>
<accession>A0ABV9I7K4</accession>
<gene>
    <name evidence="3" type="ORF">ACFO0D_05945</name>
</gene>
<evidence type="ECO:0000259" key="2">
    <source>
        <dbReference type="Pfam" id="PF12158"/>
    </source>
</evidence>
<sequence>MTNVSEHDVPIVIFLMVLTLFSSGMVLFLLVKALFESKNWSAADGIVLRTSTSSSDSIGRLPTCYAHIFWSYAVEGQAYNGKMAIAYFSARTAQQVIETYKADTAVKVYFNPSQPSQSTLRIKNPGTWVHWILTVLSTLGFLSLLMAAGYMVFD</sequence>
<reference evidence="4" key="1">
    <citation type="journal article" date="2019" name="Int. J. Syst. Evol. Microbiol.">
        <title>The Global Catalogue of Microorganisms (GCM) 10K type strain sequencing project: providing services to taxonomists for standard genome sequencing and annotation.</title>
        <authorList>
            <consortium name="The Broad Institute Genomics Platform"/>
            <consortium name="The Broad Institute Genome Sequencing Center for Infectious Disease"/>
            <person name="Wu L."/>
            <person name="Ma J."/>
        </authorList>
    </citation>
    <scope>NUCLEOTIDE SEQUENCE [LARGE SCALE GENOMIC DNA]</scope>
    <source>
        <strain evidence="4">CCUG 55995</strain>
    </source>
</reference>
<keyword evidence="1" id="KW-0472">Membrane</keyword>
<evidence type="ECO:0000256" key="1">
    <source>
        <dbReference type="SAM" id="Phobius"/>
    </source>
</evidence>
<dbReference type="Pfam" id="PF12158">
    <property type="entry name" value="DUF3592"/>
    <property type="match status" value="1"/>
</dbReference>
<keyword evidence="1" id="KW-1133">Transmembrane helix</keyword>
<evidence type="ECO:0000313" key="4">
    <source>
        <dbReference type="Proteomes" id="UP001595952"/>
    </source>
</evidence>
<dbReference type="Proteomes" id="UP001595952">
    <property type="component" value="Unassembled WGS sequence"/>
</dbReference>
<protein>
    <submittedName>
        <fullName evidence="3">DUF3592 domain-containing protein</fullName>
    </submittedName>
</protein>
<feature type="domain" description="DUF3592" evidence="2">
    <location>
        <begin position="45"/>
        <end position="120"/>
    </location>
</feature>
<dbReference type="EMBL" id="JBHSEI010000002">
    <property type="protein sequence ID" value="MFC4637878.1"/>
    <property type="molecule type" value="Genomic_DNA"/>
</dbReference>
<keyword evidence="4" id="KW-1185">Reference proteome</keyword>
<feature type="transmembrane region" description="Helical" evidence="1">
    <location>
        <begin position="128"/>
        <end position="153"/>
    </location>
</feature>
<keyword evidence="1" id="KW-0812">Transmembrane</keyword>
<proteinExistence type="predicted"/>
<dbReference type="RefSeq" id="WP_380060905.1">
    <property type="nucleotide sequence ID" value="NZ_JBHSEI010000002.1"/>
</dbReference>
<organism evidence="3 4">
    <name type="scientific">Deinococcus hohokamensis</name>
    <dbReference type="NCBI Taxonomy" id="309883"/>
    <lineage>
        <taxon>Bacteria</taxon>
        <taxon>Thermotogati</taxon>
        <taxon>Deinococcota</taxon>
        <taxon>Deinococci</taxon>
        <taxon>Deinococcales</taxon>
        <taxon>Deinococcaceae</taxon>
        <taxon>Deinococcus</taxon>
    </lineage>
</organism>
<evidence type="ECO:0000313" key="3">
    <source>
        <dbReference type="EMBL" id="MFC4637878.1"/>
    </source>
</evidence>
<name>A0ABV9I7K4_9DEIO</name>
<comment type="caution">
    <text evidence="3">The sequence shown here is derived from an EMBL/GenBank/DDBJ whole genome shotgun (WGS) entry which is preliminary data.</text>
</comment>